<accession>A0A0F9IE04</accession>
<protein>
    <recommendedName>
        <fullName evidence="2">Right handed beta helix domain-containing protein</fullName>
    </recommendedName>
</protein>
<evidence type="ECO:0000313" key="1">
    <source>
        <dbReference type="EMBL" id="KKL92035.1"/>
    </source>
</evidence>
<organism evidence="1">
    <name type="scientific">marine sediment metagenome</name>
    <dbReference type="NCBI Taxonomy" id="412755"/>
    <lineage>
        <taxon>unclassified sequences</taxon>
        <taxon>metagenomes</taxon>
        <taxon>ecological metagenomes</taxon>
    </lineage>
</organism>
<sequence>MLLYDTIKKYGLIGLSALGPNAHTYYVDTNHVNALDADDGEHGNTWEIPFATVAYAIGISNASVGSYNQNTIIINAGTYTEDLTVLPTNCDVIGVGSKVRIAGNHSDSAWNCHWWNIEFRSGGSSAPIMTLSNSCHGTEFHQCRIKNNSANTTIGILVGDGSDGVIDDCYFGGNPQLPIAIKFGGATTIGWKVINNRIGATNTGIQLAASLGSSYQNLIKGNYIGRQDPNSQNQMTYGIAELKTDGHSGFAIVNNDIEAVDAIFFTHTGGVNYHQWSCIRNRTNQDGTSAWEDA</sequence>
<dbReference type="SUPFAM" id="SSF51126">
    <property type="entry name" value="Pectin lyase-like"/>
    <property type="match status" value="1"/>
</dbReference>
<proteinExistence type="predicted"/>
<name>A0A0F9IE04_9ZZZZ</name>
<evidence type="ECO:0008006" key="2">
    <source>
        <dbReference type="Google" id="ProtNLM"/>
    </source>
</evidence>
<gene>
    <name evidence="1" type="ORF">LCGC14_1888720</name>
</gene>
<reference evidence="1" key="1">
    <citation type="journal article" date="2015" name="Nature">
        <title>Complex archaea that bridge the gap between prokaryotes and eukaryotes.</title>
        <authorList>
            <person name="Spang A."/>
            <person name="Saw J.H."/>
            <person name="Jorgensen S.L."/>
            <person name="Zaremba-Niedzwiedzka K."/>
            <person name="Martijn J."/>
            <person name="Lind A.E."/>
            <person name="van Eijk R."/>
            <person name="Schleper C."/>
            <person name="Guy L."/>
            <person name="Ettema T.J."/>
        </authorList>
    </citation>
    <scope>NUCLEOTIDE SEQUENCE</scope>
</reference>
<dbReference type="EMBL" id="LAZR01019574">
    <property type="protein sequence ID" value="KKL92035.1"/>
    <property type="molecule type" value="Genomic_DNA"/>
</dbReference>
<dbReference type="InterPro" id="IPR011050">
    <property type="entry name" value="Pectin_lyase_fold/virulence"/>
</dbReference>
<dbReference type="AlphaFoldDB" id="A0A0F9IE04"/>
<comment type="caution">
    <text evidence="1">The sequence shown here is derived from an EMBL/GenBank/DDBJ whole genome shotgun (WGS) entry which is preliminary data.</text>
</comment>